<protein>
    <submittedName>
        <fullName evidence="4">CBS domain-containing protein</fullName>
    </submittedName>
</protein>
<feature type="domain" description="CBS" evidence="3">
    <location>
        <begin position="78"/>
        <end position="135"/>
    </location>
</feature>
<dbReference type="SMART" id="SM00116">
    <property type="entry name" value="CBS"/>
    <property type="match status" value="2"/>
</dbReference>
<evidence type="ECO:0000256" key="1">
    <source>
        <dbReference type="ARBA" id="ARBA00023122"/>
    </source>
</evidence>
<feature type="domain" description="CBS" evidence="3">
    <location>
        <begin position="11"/>
        <end position="67"/>
    </location>
</feature>
<proteinExistence type="predicted"/>
<dbReference type="PROSITE" id="PS51371">
    <property type="entry name" value="CBS"/>
    <property type="match status" value="2"/>
</dbReference>
<evidence type="ECO:0000256" key="2">
    <source>
        <dbReference type="PROSITE-ProRule" id="PRU00703"/>
    </source>
</evidence>
<organism evidence="4 5">
    <name type="scientific">Aquipseudomonas alcaligenes</name>
    <name type="common">Pseudomonas alcaligenes</name>
    <dbReference type="NCBI Taxonomy" id="43263"/>
    <lineage>
        <taxon>Bacteria</taxon>
        <taxon>Pseudomonadati</taxon>
        <taxon>Pseudomonadota</taxon>
        <taxon>Gammaproteobacteria</taxon>
        <taxon>Pseudomonadales</taxon>
        <taxon>Pseudomonadaceae</taxon>
        <taxon>Aquipseudomonas</taxon>
    </lineage>
</organism>
<dbReference type="OrthoDB" id="9790355at2"/>
<dbReference type="Gene3D" id="3.10.580.10">
    <property type="entry name" value="CBS-domain"/>
    <property type="match status" value="1"/>
</dbReference>
<dbReference type="SUPFAM" id="SSF54631">
    <property type="entry name" value="CBS-domain pair"/>
    <property type="match status" value="1"/>
</dbReference>
<dbReference type="CDD" id="cd04629">
    <property type="entry name" value="CBS_pair_bac"/>
    <property type="match status" value="1"/>
</dbReference>
<dbReference type="Proteomes" id="UP000248146">
    <property type="component" value="Unassembled WGS sequence"/>
</dbReference>
<dbReference type="InterPro" id="IPR046342">
    <property type="entry name" value="CBS_dom_sf"/>
</dbReference>
<dbReference type="PANTHER" id="PTHR43080:SF26">
    <property type="entry name" value="REGULATORY PROTEIN"/>
    <property type="match status" value="1"/>
</dbReference>
<gene>
    <name evidence="4" type="ORF">DMO17_05795</name>
</gene>
<dbReference type="EMBL" id="QJRX01000003">
    <property type="protein sequence ID" value="PYC27257.1"/>
    <property type="molecule type" value="Genomic_DNA"/>
</dbReference>
<dbReference type="PANTHER" id="PTHR43080">
    <property type="entry name" value="CBS DOMAIN-CONTAINING PROTEIN CBSX3, MITOCHONDRIAL"/>
    <property type="match status" value="1"/>
</dbReference>
<dbReference type="InterPro" id="IPR044729">
    <property type="entry name" value="CBS_bac"/>
</dbReference>
<dbReference type="InterPro" id="IPR000644">
    <property type="entry name" value="CBS_dom"/>
</dbReference>
<evidence type="ECO:0000313" key="5">
    <source>
        <dbReference type="Proteomes" id="UP000248146"/>
    </source>
</evidence>
<dbReference type="RefSeq" id="WP_110681559.1">
    <property type="nucleotide sequence ID" value="NZ_QJRX01000003.1"/>
</dbReference>
<keyword evidence="1 2" id="KW-0129">CBS domain</keyword>
<accession>A0A2V4M1H6</accession>
<evidence type="ECO:0000259" key="3">
    <source>
        <dbReference type="PROSITE" id="PS51371"/>
    </source>
</evidence>
<comment type="caution">
    <text evidence="4">The sequence shown here is derived from an EMBL/GenBank/DDBJ whole genome shotgun (WGS) entry which is preliminary data.</text>
</comment>
<evidence type="ECO:0000313" key="4">
    <source>
        <dbReference type="EMBL" id="PYC27257.1"/>
    </source>
</evidence>
<dbReference type="Pfam" id="PF00571">
    <property type="entry name" value="CBS"/>
    <property type="match status" value="2"/>
</dbReference>
<name>A0A2V4M1H6_AQUAC</name>
<reference evidence="4 5" key="1">
    <citation type="submission" date="2018-06" db="EMBL/GenBank/DDBJ databases">
        <title>Pseudomonas diversity within urban Lake Michigan freshwaters.</title>
        <authorList>
            <person name="Batrich M."/>
            <person name="Hatzopoulos T."/>
            <person name="Putonti C."/>
        </authorList>
    </citation>
    <scope>NUCLEOTIDE SEQUENCE [LARGE SCALE GENOMIC DNA]</scope>
    <source>
        <strain evidence="4 5">MB-090714</strain>
    </source>
</reference>
<sequence length="142" mass="15576">MLRSIKVRDYMATHLLTFKADTDLYRAIGVLLEHRISSAPVVDEQGRLIGLLAEADCLRGILSGAYFEQTGGLVGSCMNPRVETVSPDCSVIEVAERFLHGGHRHLPVVEEGRLLGQISCHDVLLAVKEFAQHDAGQPVSER</sequence>
<dbReference type="InterPro" id="IPR051257">
    <property type="entry name" value="Diverse_CBS-Domain"/>
</dbReference>
<dbReference type="AlphaFoldDB" id="A0A2V4M1H6"/>